<name>A0A7J8N1S3_9ROSI</name>
<dbReference type="AlphaFoldDB" id="A0A7J8N1S3"/>
<feature type="non-terminal residue" evidence="1">
    <location>
        <position position="32"/>
    </location>
</feature>
<comment type="caution">
    <text evidence="1">The sequence shown here is derived from an EMBL/GenBank/DDBJ whole genome shotgun (WGS) entry which is preliminary data.</text>
</comment>
<sequence>MGSGVRKNVHVVDAFSAEAIACIQALEFTKDM</sequence>
<protein>
    <submittedName>
        <fullName evidence="1">Uncharacterized protein</fullName>
    </submittedName>
</protein>
<keyword evidence="2" id="KW-1185">Reference proteome</keyword>
<reference evidence="1 2" key="1">
    <citation type="journal article" date="2019" name="Genome Biol. Evol.">
        <title>Insights into the evolution of the New World diploid cottons (Gossypium, subgenus Houzingenia) based on genome sequencing.</title>
        <authorList>
            <person name="Grover C.E."/>
            <person name="Arick M.A. 2nd"/>
            <person name="Thrash A."/>
            <person name="Conover J.L."/>
            <person name="Sanders W.S."/>
            <person name="Peterson D.G."/>
            <person name="Frelichowski J.E."/>
            <person name="Scheffler J.A."/>
            <person name="Scheffler B.E."/>
            <person name="Wendel J.F."/>
        </authorList>
    </citation>
    <scope>NUCLEOTIDE SEQUENCE [LARGE SCALE GENOMIC DNA]</scope>
    <source>
        <strain evidence="1">157</strain>
        <tissue evidence="1">Leaf</tissue>
    </source>
</reference>
<dbReference type="EMBL" id="JABEZX010000011">
    <property type="protein sequence ID" value="MBA0570866.1"/>
    <property type="molecule type" value="Genomic_DNA"/>
</dbReference>
<evidence type="ECO:0000313" key="1">
    <source>
        <dbReference type="EMBL" id="MBA0570866.1"/>
    </source>
</evidence>
<accession>A0A7J8N1S3</accession>
<proteinExistence type="predicted"/>
<gene>
    <name evidence="1" type="ORF">Golob_004470</name>
</gene>
<evidence type="ECO:0000313" key="2">
    <source>
        <dbReference type="Proteomes" id="UP000593572"/>
    </source>
</evidence>
<organism evidence="1 2">
    <name type="scientific">Gossypium lobatum</name>
    <dbReference type="NCBI Taxonomy" id="34289"/>
    <lineage>
        <taxon>Eukaryota</taxon>
        <taxon>Viridiplantae</taxon>
        <taxon>Streptophyta</taxon>
        <taxon>Embryophyta</taxon>
        <taxon>Tracheophyta</taxon>
        <taxon>Spermatophyta</taxon>
        <taxon>Magnoliopsida</taxon>
        <taxon>eudicotyledons</taxon>
        <taxon>Gunneridae</taxon>
        <taxon>Pentapetalae</taxon>
        <taxon>rosids</taxon>
        <taxon>malvids</taxon>
        <taxon>Malvales</taxon>
        <taxon>Malvaceae</taxon>
        <taxon>Malvoideae</taxon>
        <taxon>Gossypium</taxon>
    </lineage>
</organism>
<dbReference type="Proteomes" id="UP000593572">
    <property type="component" value="Unassembled WGS sequence"/>
</dbReference>